<keyword evidence="5" id="KW-0862">Zinc</keyword>
<dbReference type="GO" id="GO:0000978">
    <property type="term" value="F:RNA polymerase II cis-regulatory region sequence-specific DNA binding"/>
    <property type="evidence" value="ECO:0007669"/>
    <property type="project" value="TreeGrafter"/>
</dbReference>
<comment type="subcellular location">
    <subcellularLocation>
        <location evidence="1 10">Nucleus</location>
    </subcellularLocation>
</comment>
<dbReference type="PROSITE" id="PS50039">
    <property type="entry name" value="FORK_HEAD_3"/>
    <property type="match status" value="1"/>
</dbReference>
<dbReference type="AlphaFoldDB" id="A0AAV6H4V6"/>
<dbReference type="Pfam" id="PF00250">
    <property type="entry name" value="Forkhead"/>
    <property type="match status" value="1"/>
</dbReference>
<gene>
    <name evidence="12" type="ORF">AALO_G00055230</name>
</gene>
<feature type="DNA-binding region" description="Fork-head" evidence="10">
    <location>
        <begin position="14"/>
        <end position="100"/>
    </location>
</feature>
<accession>A0AAV6H4V6</accession>
<feature type="domain" description="Fork-head" evidence="11">
    <location>
        <begin position="14"/>
        <end position="100"/>
    </location>
</feature>
<name>A0AAV6H4V6_9TELE</name>
<dbReference type="Proteomes" id="UP000823561">
    <property type="component" value="Chromosome 4"/>
</dbReference>
<comment type="caution">
    <text evidence="12">The sequence shown here is derived from an EMBL/GenBank/DDBJ whole genome shotgun (WGS) entry which is preliminary data.</text>
</comment>
<evidence type="ECO:0000256" key="1">
    <source>
        <dbReference type="ARBA" id="ARBA00004123"/>
    </source>
</evidence>
<keyword evidence="4" id="KW-0863">Zinc-finger</keyword>
<keyword evidence="3" id="KW-0479">Metal-binding</keyword>
<evidence type="ECO:0000256" key="8">
    <source>
        <dbReference type="ARBA" id="ARBA00023163"/>
    </source>
</evidence>
<proteinExistence type="predicted"/>
<dbReference type="FunFam" id="1.10.10.10:FF:000010">
    <property type="entry name" value="Forkhead box P2 isoform B"/>
    <property type="match status" value="1"/>
</dbReference>
<reference evidence="12" key="1">
    <citation type="submission" date="2020-10" db="EMBL/GenBank/DDBJ databases">
        <title>Chromosome-scale genome assembly of the Allis shad, Alosa alosa.</title>
        <authorList>
            <person name="Margot Z."/>
            <person name="Christophe K."/>
            <person name="Cabau C."/>
            <person name="Louis A."/>
            <person name="Berthelot C."/>
            <person name="Parey E."/>
            <person name="Roest Crollius H."/>
            <person name="Montfort J."/>
            <person name="Robinson-Rechavi M."/>
            <person name="Bucao C."/>
            <person name="Bouchez O."/>
            <person name="Gislard M."/>
            <person name="Lluch J."/>
            <person name="Milhes M."/>
            <person name="Lampietro C."/>
            <person name="Lopez Roques C."/>
            <person name="Donnadieu C."/>
            <person name="Braasch I."/>
            <person name="Desvignes T."/>
            <person name="Postlethwait J."/>
            <person name="Bobe J."/>
            <person name="Guiguen Y."/>
        </authorList>
    </citation>
    <scope>NUCLEOTIDE SEQUENCE</scope>
    <source>
        <strain evidence="12">M-15738</strain>
        <tissue evidence="12">Blood</tissue>
    </source>
</reference>
<dbReference type="InterPro" id="IPR036390">
    <property type="entry name" value="WH_DNA-bd_sf"/>
</dbReference>
<dbReference type="InterPro" id="IPR036388">
    <property type="entry name" value="WH-like_DNA-bd_sf"/>
</dbReference>
<evidence type="ECO:0000256" key="9">
    <source>
        <dbReference type="ARBA" id="ARBA00023242"/>
    </source>
</evidence>
<evidence type="ECO:0000256" key="5">
    <source>
        <dbReference type="ARBA" id="ARBA00022833"/>
    </source>
</evidence>
<dbReference type="InterPro" id="IPR050998">
    <property type="entry name" value="FOXP"/>
</dbReference>
<keyword evidence="13" id="KW-1185">Reference proteome</keyword>
<dbReference type="InterPro" id="IPR001766">
    <property type="entry name" value="Fork_head_dom"/>
</dbReference>
<evidence type="ECO:0000256" key="6">
    <source>
        <dbReference type="ARBA" id="ARBA00023015"/>
    </source>
</evidence>
<sequence>MLSSFDVYKCANIRPPYTYACLIRWSILEAPEKQRTLNEIYNWFMQMFLYFRHNNSAWKNAVRHNLSLHKCFVRVEGGKGAVWTVDETEFQKRKKQKFNRDYMVRWLTPY</sequence>
<evidence type="ECO:0000259" key="11">
    <source>
        <dbReference type="PROSITE" id="PS50039"/>
    </source>
</evidence>
<evidence type="ECO:0000256" key="10">
    <source>
        <dbReference type="PROSITE-ProRule" id="PRU00089"/>
    </source>
</evidence>
<dbReference type="GO" id="GO:0008270">
    <property type="term" value="F:zinc ion binding"/>
    <property type="evidence" value="ECO:0007669"/>
    <property type="project" value="UniProtKB-KW"/>
</dbReference>
<dbReference type="GO" id="GO:0005634">
    <property type="term" value="C:nucleus"/>
    <property type="evidence" value="ECO:0007669"/>
    <property type="project" value="UniProtKB-SubCell"/>
</dbReference>
<dbReference type="PRINTS" id="PR00053">
    <property type="entry name" value="FORKHEAD"/>
</dbReference>
<keyword evidence="6" id="KW-0805">Transcription regulation</keyword>
<dbReference type="PROSITE" id="PS00658">
    <property type="entry name" value="FORK_HEAD_2"/>
    <property type="match status" value="1"/>
</dbReference>
<organism evidence="12 13">
    <name type="scientific">Alosa alosa</name>
    <name type="common">allis shad</name>
    <dbReference type="NCBI Taxonomy" id="278164"/>
    <lineage>
        <taxon>Eukaryota</taxon>
        <taxon>Metazoa</taxon>
        <taxon>Chordata</taxon>
        <taxon>Craniata</taxon>
        <taxon>Vertebrata</taxon>
        <taxon>Euteleostomi</taxon>
        <taxon>Actinopterygii</taxon>
        <taxon>Neopterygii</taxon>
        <taxon>Teleostei</taxon>
        <taxon>Clupei</taxon>
        <taxon>Clupeiformes</taxon>
        <taxon>Clupeoidei</taxon>
        <taxon>Clupeidae</taxon>
        <taxon>Alosa</taxon>
    </lineage>
</organism>
<dbReference type="EMBL" id="JADWDJ010000004">
    <property type="protein sequence ID" value="KAG5282368.1"/>
    <property type="molecule type" value="Genomic_DNA"/>
</dbReference>
<protein>
    <recommendedName>
        <fullName evidence="11">Fork-head domain-containing protein</fullName>
    </recommendedName>
</protein>
<dbReference type="InterPro" id="IPR030456">
    <property type="entry name" value="TF_fork_head_CS_2"/>
</dbReference>
<keyword evidence="9 10" id="KW-0539">Nucleus</keyword>
<evidence type="ECO:0000313" key="12">
    <source>
        <dbReference type="EMBL" id="KAG5282368.1"/>
    </source>
</evidence>
<evidence type="ECO:0000256" key="2">
    <source>
        <dbReference type="ARBA" id="ARBA00022491"/>
    </source>
</evidence>
<keyword evidence="8" id="KW-0804">Transcription</keyword>
<dbReference type="SMART" id="SM00339">
    <property type="entry name" value="FH"/>
    <property type="match status" value="1"/>
</dbReference>
<dbReference type="SUPFAM" id="SSF46785">
    <property type="entry name" value="Winged helix' DNA-binding domain"/>
    <property type="match status" value="1"/>
</dbReference>
<dbReference type="Gene3D" id="1.10.10.10">
    <property type="entry name" value="Winged helix-like DNA-binding domain superfamily/Winged helix DNA-binding domain"/>
    <property type="match status" value="1"/>
</dbReference>
<dbReference type="PANTHER" id="PTHR45796">
    <property type="entry name" value="FORKHEAD BOX P, ISOFORM C"/>
    <property type="match status" value="1"/>
</dbReference>
<evidence type="ECO:0000256" key="4">
    <source>
        <dbReference type="ARBA" id="ARBA00022771"/>
    </source>
</evidence>
<dbReference type="PANTHER" id="PTHR45796:SF2">
    <property type="entry name" value="FORKHEAD BOX P3"/>
    <property type="match status" value="1"/>
</dbReference>
<evidence type="ECO:0000256" key="3">
    <source>
        <dbReference type="ARBA" id="ARBA00022723"/>
    </source>
</evidence>
<keyword evidence="7 10" id="KW-0238">DNA-binding</keyword>
<dbReference type="GO" id="GO:0001227">
    <property type="term" value="F:DNA-binding transcription repressor activity, RNA polymerase II-specific"/>
    <property type="evidence" value="ECO:0007669"/>
    <property type="project" value="TreeGrafter"/>
</dbReference>
<evidence type="ECO:0000313" key="13">
    <source>
        <dbReference type="Proteomes" id="UP000823561"/>
    </source>
</evidence>
<keyword evidence="2" id="KW-0678">Repressor</keyword>
<evidence type="ECO:0000256" key="7">
    <source>
        <dbReference type="ARBA" id="ARBA00023125"/>
    </source>
</evidence>